<comment type="caution">
    <text evidence="1">The sequence shown here is derived from an EMBL/GenBank/DDBJ whole genome shotgun (WGS) entry which is preliminary data.</text>
</comment>
<evidence type="ECO:0000313" key="2">
    <source>
        <dbReference type="Proteomes" id="UP001060085"/>
    </source>
</evidence>
<keyword evidence="2" id="KW-1185">Reference proteome</keyword>
<evidence type="ECO:0000313" key="1">
    <source>
        <dbReference type="EMBL" id="KAI5682037.1"/>
    </source>
</evidence>
<reference evidence="2" key="1">
    <citation type="journal article" date="2023" name="Nat. Plants">
        <title>Single-cell RNA sequencing provides a high-resolution roadmap for understanding the multicellular compartmentation of specialized metabolism.</title>
        <authorList>
            <person name="Sun S."/>
            <person name="Shen X."/>
            <person name="Li Y."/>
            <person name="Li Y."/>
            <person name="Wang S."/>
            <person name="Li R."/>
            <person name="Zhang H."/>
            <person name="Shen G."/>
            <person name="Guo B."/>
            <person name="Wei J."/>
            <person name="Xu J."/>
            <person name="St-Pierre B."/>
            <person name="Chen S."/>
            <person name="Sun C."/>
        </authorList>
    </citation>
    <scope>NUCLEOTIDE SEQUENCE [LARGE SCALE GENOMIC DNA]</scope>
</reference>
<dbReference type="Proteomes" id="UP001060085">
    <property type="component" value="Linkage Group LG01"/>
</dbReference>
<name>A0ACC0CAX6_CATRO</name>
<dbReference type="EMBL" id="CM044701">
    <property type="protein sequence ID" value="KAI5682037.1"/>
    <property type="molecule type" value="Genomic_DNA"/>
</dbReference>
<gene>
    <name evidence="1" type="ORF">M9H77_03265</name>
</gene>
<sequence length="237" mass="27555">MGINPYNRLKCDKDSSPDYPISYRQHGEPKDGTESNNKSPNFNIANPIIILVWNYRGCAREDFRVALKDLIATHKPNIIMLTETRIDHYLLLLKTHKHIKISPPFRMKEICSDMNGTGKEANEVIHGRVIRARARRLKHKIKDWQKEGLGFEAIVFSRFFLSNGERVLPLNIRFTSLDPHRFSIRVLELKNPQQRLFIKGGNLGKVIMSTDGDFVGIRRQKQSKIRLWKSTNRICTY</sequence>
<proteinExistence type="predicted"/>
<organism evidence="1 2">
    <name type="scientific">Catharanthus roseus</name>
    <name type="common">Madagascar periwinkle</name>
    <name type="synonym">Vinca rosea</name>
    <dbReference type="NCBI Taxonomy" id="4058"/>
    <lineage>
        <taxon>Eukaryota</taxon>
        <taxon>Viridiplantae</taxon>
        <taxon>Streptophyta</taxon>
        <taxon>Embryophyta</taxon>
        <taxon>Tracheophyta</taxon>
        <taxon>Spermatophyta</taxon>
        <taxon>Magnoliopsida</taxon>
        <taxon>eudicotyledons</taxon>
        <taxon>Gunneridae</taxon>
        <taxon>Pentapetalae</taxon>
        <taxon>asterids</taxon>
        <taxon>lamiids</taxon>
        <taxon>Gentianales</taxon>
        <taxon>Apocynaceae</taxon>
        <taxon>Rauvolfioideae</taxon>
        <taxon>Vinceae</taxon>
        <taxon>Catharanthinae</taxon>
        <taxon>Catharanthus</taxon>
    </lineage>
</organism>
<protein>
    <submittedName>
        <fullName evidence="1">Uncharacterized protein</fullName>
    </submittedName>
</protein>
<accession>A0ACC0CAX6</accession>